<name>A0A8E2JS50_9PEZI</name>
<sequence>MQIKRKQLSIEEAVEPQLYTQEFIFGPYDACPFKLTASVLSTLASSLLPVAPQTPRALLDFMLSLPSVKNELLSTLQHIIGLSGEWEMSEINGVEREEVGTLYDVLEQVGITFEVEEPLVLASYIIIRKGAIDVLTDTDTRRYPDNFCLIAE</sequence>
<dbReference type="AlphaFoldDB" id="A0A8E2JS50"/>
<proteinExistence type="predicted"/>
<organism evidence="1 2">
    <name type="scientific">Glonium stellatum</name>
    <dbReference type="NCBI Taxonomy" id="574774"/>
    <lineage>
        <taxon>Eukaryota</taxon>
        <taxon>Fungi</taxon>
        <taxon>Dikarya</taxon>
        <taxon>Ascomycota</taxon>
        <taxon>Pezizomycotina</taxon>
        <taxon>Dothideomycetes</taxon>
        <taxon>Pleosporomycetidae</taxon>
        <taxon>Gloniales</taxon>
        <taxon>Gloniaceae</taxon>
        <taxon>Glonium</taxon>
    </lineage>
</organism>
<dbReference type="EMBL" id="KV749824">
    <property type="protein sequence ID" value="OCL07625.1"/>
    <property type="molecule type" value="Genomic_DNA"/>
</dbReference>
<gene>
    <name evidence="1" type="ORF">AOQ84DRAFT_377516</name>
</gene>
<evidence type="ECO:0000313" key="1">
    <source>
        <dbReference type="EMBL" id="OCL07625.1"/>
    </source>
</evidence>
<accession>A0A8E2JS50</accession>
<evidence type="ECO:0000313" key="2">
    <source>
        <dbReference type="Proteomes" id="UP000250140"/>
    </source>
</evidence>
<dbReference type="Proteomes" id="UP000250140">
    <property type="component" value="Unassembled WGS sequence"/>
</dbReference>
<protein>
    <submittedName>
        <fullName evidence="1">Uncharacterized protein</fullName>
    </submittedName>
</protein>
<reference evidence="1 2" key="1">
    <citation type="journal article" date="2016" name="Nat. Commun.">
        <title>Ectomycorrhizal ecology is imprinted in the genome of the dominant symbiotic fungus Cenococcum geophilum.</title>
        <authorList>
            <consortium name="DOE Joint Genome Institute"/>
            <person name="Peter M."/>
            <person name="Kohler A."/>
            <person name="Ohm R.A."/>
            <person name="Kuo A."/>
            <person name="Krutzmann J."/>
            <person name="Morin E."/>
            <person name="Arend M."/>
            <person name="Barry K.W."/>
            <person name="Binder M."/>
            <person name="Choi C."/>
            <person name="Clum A."/>
            <person name="Copeland A."/>
            <person name="Grisel N."/>
            <person name="Haridas S."/>
            <person name="Kipfer T."/>
            <person name="LaButti K."/>
            <person name="Lindquist E."/>
            <person name="Lipzen A."/>
            <person name="Maire R."/>
            <person name="Meier B."/>
            <person name="Mihaltcheva S."/>
            <person name="Molinier V."/>
            <person name="Murat C."/>
            <person name="Poggeler S."/>
            <person name="Quandt C.A."/>
            <person name="Sperisen C."/>
            <person name="Tritt A."/>
            <person name="Tisserant E."/>
            <person name="Crous P.W."/>
            <person name="Henrissat B."/>
            <person name="Nehls U."/>
            <person name="Egli S."/>
            <person name="Spatafora J.W."/>
            <person name="Grigoriev I.V."/>
            <person name="Martin F.M."/>
        </authorList>
    </citation>
    <scope>NUCLEOTIDE SEQUENCE [LARGE SCALE GENOMIC DNA]</scope>
    <source>
        <strain evidence="1 2">CBS 207.34</strain>
    </source>
</reference>
<keyword evidence="2" id="KW-1185">Reference proteome</keyword>